<reference evidence="3" key="1">
    <citation type="submission" date="2019-10" db="EMBL/GenBank/DDBJ databases">
        <title>Streptomyces sp. nov., a novel actinobacterium isolated from alkaline environment.</title>
        <authorList>
            <person name="Golinska P."/>
        </authorList>
    </citation>
    <scope>NUCLEOTIDE SEQUENCE [LARGE SCALE GENOMIC DNA]</scope>
    <source>
        <strain evidence="3">DSM 42108</strain>
    </source>
</reference>
<evidence type="ECO:0000313" key="2">
    <source>
        <dbReference type="EMBL" id="MBB0229577.1"/>
    </source>
</evidence>
<evidence type="ECO:0000256" key="1">
    <source>
        <dbReference type="SAM" id="MobiDB-lite"/>
    </source>
</evidence>
<gene>
    <name evidence="2" type="ORF">FOE67_08640</name>
</gene>
<dbReference type="AlphaFoldDB" id="A0A7W3T280"/>
<feature type="compositionally biased region" description="Low complexity" evidence="1">
    <location>
        <begin position="20"/>
        <end position="37"/>
    </location>
</feature>
<proteinExistence type="predicted"/>
<dbReference type="EMBL" id="VKHS01000140">
    <property type="protein sequence ID" value="MBB0229577.1"/>
    <property type="molecule type" value="Genomic_DNA"/>
</dbReference>
<keyword evidence="3" id="KW-1185">Reference proteome</keyword>
<organism evidence="2 3">
    <name type="scientific">Streptomyces calidiresistens</name>
    <dbReference type="NCBI Taxonomy" id="1485586"/>
    <lineage>
        <taxon>Bacteria</taxon>
        <taxon>Bacillati</taxon>
        <taxon>Actinomycetota</taxon>
        <taxon>Actinomycetes</taxon>
        <taxon>Kitasatosporales</taxon>
        <taxon>Streptomycetaceae</taxon>
        <taxon>Streptomyces</taxon>
    </lineage>
</organism>
<comment type="caution">
    <text evidence="2">The sequence shown here is derived from an EMBL/GenBank/DDBJ whole genome shotgun (WGS) entry which is preliminary data.</text>
</comment>
<sequence length="50" mass="5342">MARNNFPYVIKAARSRSPRAARLPARAAAPVSAPLRPGGRRPRTSSEQAG</sequence>
<accession>A0A7W3T280</accession>
<dbReference type="Proteomes" id="UP000530234">
    <property type="component" value="Unassembled WGS sequence"/>
</dbReference>
<protein>
    <submittedName>
        <fullName evidence="2">Uncharacterized protein</fullName>
    </submittedName>
</protein>
<dbReference type="RefSeq" id="WP_182662192.1">
    <property type="nucleotide sequence ID" value="NZ_VKHS01000140.1"/>
</dbReference>
<evidence type="ECO:0000313" key="3">
    <source>
        <dbReference type="Proteomes" id="UP000530234"/>
    </source>
</evidence>
<feature type="region of interest" description="Disordered" evidence="1">
    <location>
        <begin position="14"/>
        <end position="50"/>
    </location>
</feature>
<name>A0A7W3T280_9ACTN</name>